<evidence type="ECO:0000259" key="7">
    <source>
        <dbReference type="PROSITE" id="PS51857"/>
    </source>
</evidence>
<proteinExistence type="inferred from homology"/>
<dbReference type="GO" id="GO:0005737">
    <property type="term" value="C:cytoplasm"/>
    <property type="evidence" value="ECO:0007669"/>
    <property type="project" value="UniProtKB-SubCell"/>
</dbReference>
<dbReference type="SUPFAM" id="SSF50249">
    <property type="entry name" value="Nucleic acid-binding proteins"/>
    <property type="match status" value="1"/>
</dbReference>
<feature type="domain" description="CCHC-type" evidence="6">
    <location>
        <begin position="186"/>
        <end position="201"/>
    </location>
</feature>
<dbReference type="AlphaFoldDB" id="A0AAE9DVH5"/>
<dbReference type="InterPro" id="IPR011129">
    <property type="entry name" value="CSD"/>
</dbReference>
<dbReference type="InterPro" id="IPR036875">
    <property type="entry name" value="Znf_CCHC_sf"/>
</dbReference>
<feature type="region of interest" description="Disordered" evidence="5">
    <location>
        <begin position="199"/>
        <end position="255"/>
    </location>
</feature>
<evidence type="ECO:0000259" key="6">
    <source>
        <dbReference type="PROSITE" id="PS50158"/>
    </source>
</evidence>
<feature type="compositionally biased region" description="Basic and acidic residues" evidence="5">
    <location>
        <begin position="222"/>
        <end position="255"/>
    </location>
</feature>
<evidence type="ECO:0000256" key="3">
    <source>
        <dbReference type="ARBA" id="ARBA00022490"/>
    </source>
</evidence>
<reference evidence="8 9" key="1">
    <citation type="submission" date="2022-05" db="EMBL/GenBank/DDBJ databases">
        <title>Chromosome-level reference genomes for two strains of Caenorhabditis briggsae: an improved platform for comparative genomics.</title>
        <authorList>
            <person name="Stevens L."/>
            <person name="Andersen E.C."/>
        </authorList>
    </citation>
    <scope>NUCLEOTIDE SEQUENCE [LARGE SCALE GENOMIC DNA]</scope>
    <source>
        <strain evidence="8">QX1410_ONT</strain>
        <tissue evidence="8">Whole-organism</tissue>
    </source>
</reference>
<feature type="domain" description="CSD" evidence="7">
    <location>
        <begin position="70"/>
        <end position="137"/>
    </location>
</feature>
<dbReference type="GO" id="GO:0003676">
    <property type="term" value="F:nucleic acid binding"/>
    <property type="evidence" value="ECO:0007669"/>
    <property type="project" value="InterPro"/>
</dbReference>
<dbReference type="InterPro" id="IPR012340">
    <property type="entry name" value="NA-bd_OB-fold"/>
</dbReference>
<evidence type="ECO:0008006" key="10">
    <source>
        <dbReference type="Google" id="ProtNLM"/>
    </source>
</evidence>
<dbReference type="PANTHER" id="PTHR46109">
    <property type="entry name" value="PROTEIN LIN-28"/>
    <property type="match status" value="1"/>
</dbReference>
<dbReference type="InterPro" id="IPR001878">
    <property type="entry name" value="Znf_CCHC"/>
</dbReference>
<accession>A0AAE9DVH5</accession>
<dbReference type="GO" id="GO:0010629">
    <property type="term" value="P:negative regulation of gene expression"/>
    <property type="evidence" value="ECO:0007669"/>
    <property type="project" value="UniProtKB-ARBA"/>
</dbReference>
<dbReference type="SMART" id="SM00357">
    <property type="entry name" value="CSP"/>
    <property type="match status" value="1"/>
</dbReference>
<gene>
    <name evidence="8" type="ORF">L3Y34_015862</name>
</gene>
<dbReference type="InterPro" id="IPR002059">
    <property type="entry name" value="CSP_DNA-bd"/>
</dbReference>
<dbReference type="PANTHER" id="PTHR46109:SF1">
    <property type="entry name" value="PROTEIN LIN-28 HOMOLOG"/>
    <property type="match status" value="1"/>
</dbReference>
<dbReference type="GO" id="GO:0019899">
    <property type="term" value="F:enzyme binding"/>
    <property type="evidence" value="ECO:0007669"/>
    <property type="project" value="UniProtKB-ARBA"/>
</dbReference>
<name>A0AAE9DVH5_CAEBR</name>
<dbReference type="Pfam" id="PF00098">
    <property type="entry name" value="zf-CCHC"/>
    <property type="match status" value="1"/>
</dbReference>
<dbReference type="CDD" id="cd04458">
    <property type="entry name" value="CSP_CDS"/>
    <property type="match status" value="1"/>
</dbReference>
<evidence type="ECO:0000256" key="1">
    <source>
        <dbReference type="ARBA" id="ARBA00004496"/>
    </source>
</evidence>
<dbReference type="InterPro" id="IPR051373">
    <property type="entry name" value="Lin-28_RNA-binding"/>
</dbReference>
<feature type="compositionally biased region" description="Basic and acidic residues" evidence="5">
    <location>
        <begin position="17"/>
        <end position="26"/>
    </location>
</feature>
<dbReference type="Gene3D" id="4.10.60.10">
    <property type="entry name" value="Zinc finger, CCHC-type"/>
    <property type="match status" value="1"/>
</dbReference>
<protein>
    <recommendedName>
        <fullName evidence="10">Protein lin-28</fullName>
    </recommendedName>
</protein>
<dbReference type="PRINTS" id="PR00050">
    <property type="entry name" value="COLDSHOCK"/>
</dbReference>
<evidence type="ECO:0000313" key="8">
    <source>
        <dbReference type="EMBL" id="ULU12926.1"/>
    </source>
</evidence>
<dbReference type="Pfam" id="PF00313">
    <property type="entry name" value="CSD"/>
    <property type="match status" value="1"/>
</dbReference>
<keyword evidence="3" id="KW-0963">Cytoplasm</keyword>
<organism evidence="8 9">
    <name type="scientific">Caenorhabditis briggsae</name>
    <dbReference type="NCBI Taxonomy" id="6238"/>
    <lineage>
        <taxon>Eukaryota</taxon>
        <taxon>Metazoa</taxon>
        <taxon>Ecdysozoa</taxon>
        <taxon>Nematoda</taxon>
        <taxon>Chromadorea</taxon>
        <taxon>Rhabditida</taxon>
        <taxon>Rhabditina</taxon>
        <taxon>Rhabditomorpha</taxon>
        <taxon>Rhabditoidea</taxon>
        <taxon>Rhabditidae</taxon>
        <taxon>Peloderinae</taxon>
        <taxon>Caenorhabditis</taxon>
    </lineage>
</organism>
<feature type="region of interest" description="Disordered" evidence="5">
    <location>
        <begin position="1"/>
        <end position="26"/>
    </location>
</feature>
<dbReference type="EMBL" id="CP090891">
    <property type="protein sequence ID" value="ULU12926.1"/>
    <property type="molecule type" value="Genomic_DNA"/>
</dbReference>
<dbReference type="Proteomes" id="UP000827892">
    <property type="component" value="Chromosome I"/>
</dbReference>
<keyword evidence="4" id="KW-0862">Zinc</keyword>
<dbReference type="PROSITE" id="PS50158">
    <property type="entry name" value="ZF_CCHC"/>
    <property type="match status" value="1"/>
</dbReference>
<keyword evidence="4" id="KW-0479">Metal-binding</keyword>
<evidence type="ECO:0000313" key="9">
    <source>
        <dbReference type="Proteomes" id="UP000827892"/>
    </source>
</evidence>
<evidence type="ECO:0000256" key="4">
    <source>
        <dbReference type="PROSITE-ProRule" id="PRU00047"/>
    </source>
</evidence>
<dbReference type="GO" id="GO:0008270">
    <property type="term" value="F:zinc ion binding"/>
    <property type="evidence" value="ECO:0007669"/>
    <property type="project" value="UniProtKB-KW"/>
</dbReference>
<dbReference type="SMART" id="SM00343">
    <property type="entry name" value="ZnF_C2HC"/>
    <property type="match status" value="2"/>
</dbReference>
<evidence type="ECO:0000256" key="5">
    <source>
        <dbReference type="SAM" id="MobiDB-lite"/>
    </source>
</evidence>
<keyword evidence="4" id="KW-0863">Zinc-finger</keyword>
<dbReference type="SUPFAM" id="SSF57756">
    <property type="entry name" value="Retrovirus zinc finger-like domains"/>
    <property type="match status" value="1"/>
</dbReference>
<dbReference type="Gene3D" id="2.40.50.140">
    <property type="entry name" value="Nucleic acid-binding proteins"/>
    <property type="match status" value="1"/>
</dbReference>
<comment type="similarity">
    <text evidence="2">Belongs to the lin-28 family.</text>
</comment>
<comment type="subcellular location">
    <subcellularLocation>
        <location evidence="1">Cytoplasm</location>
    </subcellularLocation>
</comment>
<dbReference type="PROSITE" id="PS51857">
    <property type="entry name" value="CSD_2"/>
    <property type="match status" value="1"/>
</dbReference>
<sequence>MSTVVSEGRNGGNERYSPQDDVSKELPDINGLSLEETMGIPSFDRLPETMIEAALENPVLIKSQLSPTPRYFGSCKWFNVSKGYGFVIDDNTGEDLFVHQSNLNMQGFRSLDEGERVSYYIQERSNGKGKEAYAVSGEVEGQGLKGSRIHPLGRKKAVSLRCFRCGKFATHKAKGCPNVKTDAKVCYTCGSEEHVSSVCPERRRKHRPEQVAAEEAEAARLAQEEADRSSPEENERKDGKLVEQKETETADKAGK</sequence>
<evidence type="ECO:0000256" key="2">
    <source>
        <dbReference type="ARBA" id="ARBA00008840"/>
    </source>
</evidence>